<gene>
    <name evidence="2" type="ORF">DW322_02635</name>
</gene>
<accession>A0A6P2CEK1</accession>
<name>A0A6P2CEK1_9NOCA</name>
<feature type="region of interest" description="Disordered" evidence="1">
    <location>
        <begin position="43"/>
        <end position="72"/>
    </location>
</feature>
<protein>
    <recommendedName>
        <fullName evidence="4">Alpha/beta hydrolase</fullName>
    </recommendedName>
</protein>
<evidence type="ECO:0000256" key="1">
    <source>
        <dbReference type="SAM" id="MobiDB-lite"/>
    </source>
</evidence>
<feature type="compositionally biased region" description="Low complexity" evidence="1">
    <location>
        <begin position="60"/>
        <end position="72"/>
    </location>
</feature>
<dbReference type="RefSeq" id="WP_010837017.1">
    <property type="nucleotide sequence ID" value="NZ_QRCM01000001.1"/>
</dbReference>
<sequence>MADAAERPRSLPVVALHGWPATFEQMTRLADALAGPEYATTVIAPSLPGSGSPGSPPSPGGARSGSHAPSTN</sequence>
<organism evidence="2 3">
    <name type="scientific">Rhodococcus rhodnii</name>
    <dbReference type="NCBI Taxonomy" id="38312"/>
    <lineage>
        <taxon>Bacteria</taxon>
        <taxon>Bacillati</taxon>
        <taxon>Actinomycetota</taxon>
        <taxon>Actinomycetes</taxon>
        <taxon>Mycobacteriales</taxon>
        <taxon>Nocardiaceae</taxon>
        <taxon>Rhodococcus</taxon>
    </lineage>
</organism>
<reference evidence="2 3" key="1">
    <citation type="submission" date="2018-07" db="EMBL/GenBank/DDBJ databases">
        <title>Genome sequence of Rhodococcus rhodnii ATCC 35071 from Rhodnius prolixus.</title>
        <authorList>
            <person name="Patel V."/>
            <person name="Vogel K.J."/>
        </authorList>
    </citation>
    <scope>NUCLEOTIDE SEQUENCE [LARGE SCALE GENOMIC DNA]</scope>
    <source>
        <strain evidence="2 3">ATCC 35071</strain>
    </source>
</reference>
<evidence type="ECO:0008006" key="4">
    <source>
        <dbReference type="Google" id="ProtNLM"/>
    </source>
</evidence>
<dbReference type="SUPFAM" id="SSF53474">
    <property type="entry name" value="alpha/beta-Hydrolases"/>
    <property type="match status" value="1"/>
</dbReference>
<dbReference type="Gene3D" id="3.40.50.1820">
    <property type="entry name" value="alpha/beta hydrolase"/>
    <property type="match status" value="1"/>
</dbReference>
<dbReference type="EMBL" id="QRCM01000001">
    <property type="protein sequence ID" value="TXG89338.1"/>
    <property type="molecule type" value="Genomic_DNA"/>
</dbReference>
<evidence type="ECO:0000313" key="2">
    <source>
        <dbReference type="EMBL" id="TXG89338.1"/>
    </source>
</evidence>
<dbReference type="AlphaFoldDB" id="A0A6P2CEK1"/>
<dbReference type="InterPro" id="IPR029058">
    <property type="entry name" value="AB_hydrolase_fold"/>
</dbReference>
<comment type="caution">
    <text evidence="2">The sequence shown here is derived from an EMBL/GenBank/DDBJ whole genome shotgun (WGS) entry which is preliminary data.</text>
</comment>
<dbReference type="Proteomes" id="UP000471120">
    <property type="component" value="Unassembled WGS sequence"/>
</dbReference>
<evidence type="ECO:0000313" key="3">
    <source>
        <dbReference type="Proteomes" id="UP000471120"/>
    </source>
</evidence>
<proteinExistence type="predicted"/>